<feature type="domain" description="Multidrug resistance protein MdtA-like barrel-sandwich hybrid" evidence="4">
    <location>
        <begin position="37"/>
        <end position="160"/>
    </location>
</feature>
<evidence type="ECO:0000313" key="6">
    <source>
        <dbReference type="Proteomes" id="UP000266934"/>
    </source>
</evidence>
<gene>
    <name evidence="5" type="ORF">BLTE_05900</name>
</gene>
<comment type="similarity">
    <text evidence="1">Belongs to the membrane fusion protein (MFP) (TC 8.A.1) family.</text>
</comment>
<dbReference type="Pfam" id="PF25876">
    <property type="entry name" value="HH_MFP_RND"/>
    <property type="match status" value="1"/>
</dbReference>
<feature type="domain" description="Multidrug resistance protein MdtA-like alpha-helical hairpin" evidence="3">
    <location>
        <begin position="72"/>
        <end position="125"/>
    </location>
</feature>
<dbReference type="Gene3D" id="1.10.287.470">
    <property type="entry name" value="Helix hairpin bin"/>
    <property type="match status" value="1"/>
</dbReference>
<evidence type="ECO:0000259" key="4">
    <source>
        <dbReference type="Pfam" id="PF25917"/>
    </source>
</evidence>
<accession>A0A348FX72</accession>
<keyword evidence="6" id="KW-1185">Reference proteome</keyword>
<dbReference type="GO" id="GO:0015562">
    <property type="term" value="F:efflux transmembrane transporter activity"/>
    <property type="evidence" value="ECO:0007669"/>
    <property type="project" value="TreeGrafter"/>
</dbReference>
<dbReference type="InterPro" id="IPR006143">
    <property type="entry name" value="RND_pump_MFP"/>
</dbReference>
<dbReference type="SUPFAM" id="SSF111369">
    <property type="entry name" value="HlyD-like secretion proteins"/>
    <property type="match status" value="1"/>
</dbReference>
<proteinExistence type="inferred from homology"/>
<dbReference type="EMBL" id="AP018907">
    <property type="protein sequence ID" value="BBF91905.1"/>
    <property type="molecule type" value="Genomic_DNA"/>
</dbReference>
<protein>
    <submittedName>
        <fullName evidence="5">Hemolysin D</fullName>
    </submittedName>
</protein>
<organism evidence="5 6">
    <name type="scientific">Blastochloris tepida</name>
    <dbReference type="NCBI Taxonomy" id="2233851"/>
    <lineage>
        <taxon>Bacteria</taxon>
        <taxon>Pseudomonadati</taxon>
        <taxon>Pseudomonadota</taxon>
        <taxon>Alphaproteobacteria</taxon>
        <taxon>Hyphomicrobiales</taxon>
        <taxon>Blastochloridaceae</taxon>
        <taxon>Blastochloris</taxon>
    </lineage>
</organism>
<dbReference type="GO" id="GO:1990281">
    <property type="term" value="C:efflux pump complex"/>
    <property type="evidence" value="ECO:0007669"/>
    <property type="project" value="TreeGrafter"/>
</dbReference>
<name>A0A348FX72_9HYPH</name>
<keyword evidence="2" id="KW-0732">Signal</keyword>
<dbReference type="InterPro" id="IPR058625">
    <property type="entry name" value="MdtA-like_BSH"/>
</dbReference>
<dbReference type="OrthoDB" id="9809385at2"/>
<dbReference type="PANTHER" id="PTHR30469">
    <property type="entry name" value="MULTIDRUG RESISTANCE PROTEIN MDTA"/>
    <property type="match status" value="1"/>
</dbReference>
<sequence>MRRPIAFAVSILAALALAACDKPATFYQGWVEADIIYVGPDEAGRVETLSVKEGDTVARGADLFTLDADLQKADLGIAEAALANAKRAFERADDLLRTKTGSQKNFDDAQAQLRDTTARLDAAQTRLVRRKVSSPVDGTVQQLYFRVGELVAAGRPVVAILPPGNLKVRFFLPQTEIARIALGDKVQVACDGCVAGISAKVSFISRSVEFTPPVIYSLEERAKLVFMVEAVPDQPDKLRVGQPIQVRTAAMAGRETRR</sequence>
<dbReference type="Gene3D" id="2.40.50.100">
    <property type="match status" value="1"/>
</dbReference>
<evidence type="ECO:0000256" key="1">
    <source>
        <dbReference type="ARBA" id="ARBA00009477"/>
    </source>
</evidence>
<feature type="chain" id="PRO_5016997642" evidence="2">
    <location>
        <begin position="19"/>
        <end position="258"/>
    </location>
</feature>
<dbReference type="AlphaFoldDB" id="A0A348FX72"/>
<evidence type="ECO:0000259" key="3">
    <source>
        <dbReference type="Pfam" id="PF25876"/>
    </source>
</evidence>
<evidence type="ECO:0000313" key="5">
    <source>
        <dbReference type="EMBL" id="BBF91905.1"/>
    </source>
</evidence>
<dbReference type="Pfam" id="PF25917">
    <property type="entry name" value="BSH_RND"/>
    <property type="match status" value="1"/>
</dbReference>
<feature type="signal peptide" evidence="2">
    <location>
        <begin position="1"/>
        <end position="18"/>
    </location>
</feature>
<dbReference type="PROSITE" id="PS51257">
    <property type="entry name" value="PROKAR_LIPOPROTEIN"/>
    <property type="match status" value="1"/>
</dbReference>
<evidence type="ECO:0000256" key="2">
    <source>
        <dbReference type="SAM" id="SignalP"/>
    </source>
</evidence>
<dbReference type="InterPro" id="IPR058624">
    <property type="entry name" value="MdtA-like_HH"/>
</dbReference>
<dbReference type="RefSeq" id="WP_126397483.1">
    <property type="nucleotide sequence ID" value="NZ_AP018907.1"/>
</dbReference>
<dbReference type="NCBIfam" id="TIGR01730">
    <property type="entry name" value="RND_mfp"/>
    <property type="match status" value="1"/>
</dbReference>
<dbReference type="Gene3D" id="2.40.30.170">
    <property type="match status" value="1"/>
</dbReference>
<reference evidence="5 6" key="1">
    <citation type="submission" date="2018-08" db="EMBL/GenBank/DDBJ databases">
        <title>Complete genome sequencing of Blastochloris tepida GI.</title>
        <authorList>
            <person name="Tsukatani Y."/>
            <person name="Mori H."/>
        </authorList>
    </citation>
    <scope>NUCLEOTIDE SEQUENCE [LARGE SCALE GENOMIC DNA]</scope>
    <source>
        <strain evidence="5 6">GI</strain>
    </source>
</reference>
<dbReference type="KEGG" id="blag:BLTE_05900"/>
<dbReference type="Proteomes" id="UP000266934">
    <property type="component" value="Chromosome"/>
</dbReference>